<dbReference type="EMBL" id="CAJPDR010000012">
    <property type="protein sequence ID" value="CAF9905622.1"/>
    <property type="molecule type" value="Genomic_DNA"/>
</dbReference>
<evidence type="ECO:0000313" key="2">
    <source>
        <dbReference type="EMBL" id="CAF9905622.1"/>
    </source>
</evidence>
<reference evidence="2" key="1">
    <citation type="submission" date="2021-03" db="EMBL/GenBank/DDBJ databases">
        <authorList>
            <person name="Tagirdzhanova G."/>
        </authorList>
    </citation>
    <scope>NUCLEOTIDE SEQUENCE</scope>
</reference>
<organism evidence="2 3">
    <name type="scientific">Alectoria fallacina</name>
    <dbReference type="NCBI Taxonomy" id="1903189"/>
    <lineage>
        <taxon>Eukaryota</taxon>
        <taxon>Fungi</taxon>
        <taxon>Dikarya</taxon>
        <taxon>Ascomycota</taxon>
        <taxon>Pezizomycotina</taxon>
        <taxon>Lecanoromycetes</taxon>
        <taxon>OSLEUM clade</taxon>
        <taxon>Lecanoromycetidae</taxon>
        <taxon>Lecanorales</taxon>
        <taxon>Lecanorineae</taxon>
        <taxon>Parmeliaceae</taxon>
        <taxon>Alectoria</taxon>
    </lineage>
</organism>
<feature type="transmembrane region" description="Helical" evidence="1">
    <location>
        <begin position="333"/>
        <end position="358"/>
    </location>
</feature>
<dbReference type="AlphaFoldDB" id="A0A8H3EH68"/>
<protein>
    <submittedName>
        <fullName evidence="2">Uncharacterized protein</fullName>
    </submittedName>
</protein>
<feature type="transmembrane region" description="Helical" evidence="1">
    <location>
        <begin position="300"/>
        <end position="321"/>
    </location>
</feature>
<evidence type="ECO:0000256" key="1">
    <source>
        <dbReference type="SAM" id="Phobius"/>
    </source>
</evidence>
<keyword evidence="3" id="KW-1185">Reference proteome</keyword>
<keyword evidence="1" id="KW-0472">Membrane</keyword>
<sequence>MANFTYIPTLLTSVQSHNAPRNGDRIMQGWVDSPNQRGTIDIIWSCVTTLAICCWVMLHLNVPAKTDTHWTLFLRRARWLMFALLSPELVMLFACGQWASAQRSVADMHSLGYRNWTMIHAFYADMGGFLLHSPDYISFPITAKQVHYLVRQRYLPVPNITKEEIWDKSKADMFAKIIAGFQAAWLVAQVIARGIKHLSVTLLELSTVALITCTGAALFFWFNKPLNVETPTNLKLEFSIAEILAQAGDTAEAPFQDTPMDFIEGKLYTSSQMPFASYWGVQERPLPRIPNDRDSRLHNLRIILIVAIPTASFSLLHLIGWNFEFPTREEQMMWRWTCISMGIILGIGCFAEAISIVLDGYTTSALTNLGGYKLQWPSNLLFFIPGFLYMSARLIVIVEIVISLRLLPSGCFEVVQWSQLLPHF</sequence>
<keyword evidence="1" id="KW-0812">Transmembrane</keyword>
<comment type="caution">
    <text evidence="2">The sequence shown here is derived from an EMBL/GenBank/DDBJ whole genome shotgun (WGS) entry which is preliminary data.</text>
</comment>
<feature type="transmembrane region" description="Helical" evidence="1">
    <location>
        <begin position="79"/>
        <end position="99"/>
    </location>
</feature>
<feature type="transmembrane region" description="Helical" evidence="1">
    <location>
        <begin position="40"/>
        <end position="58"/>
    </location>
</feature>
<feature type="transmembrane region" description="Helical" evidence="1">
    <location>
        <begin position="378"/>
        <end position="402"/>
    </location>
</feature>
<feature type="transmembrane region" description="Helical" evidence="1">
    <location>
        <begin position="202"/>
        <end position="222"/>
    </location>
</feature>
<dbReference type="PANTHER" id="PTHR35043:SF8">
    <property type="entry name" value="DUF4220 DOMAIN-CONTAINING PROTEIN"/>
    <property type="match status" value="1"/>
</dbReference>
<keyword evidence="1" id="KW-1133">Transmembrane helix</keyword>
<dbReference type="Proteomes" id="UP000664203">
    <property type="component" value="Unassembled WGS sequence"/>
</dbReference>
<gene>
    <name evidence="2" type="ORF">ALECFALPRED_001056</name>
</gene>
<proteinExistence type="predicted"/>
<evidence type="ECO:0000313" key="3">
    <source>
        <dbReference type="Proteomes" id="UP000664203"/>
    </source>
</evidence>
<dbReference type="PANTHER" id="PTHR35043">
    <property type="entry name" value="TRANSCRIPTION FACTOR DOMAIN-CONTAINING PROTEIN"/>
    <property type="match status" value="1"/>
</dbReference>
<dbReference type="OrthoDB" id="9451547at2759"/>
<accession>A0A8H3EH68</accession>
<name>A0A8H3EH68_9LECA</name>